<comment type="caution">
    <text evidence="5">The sequence shown here is derived from an EMBL/GenBank/DDBJ whole genome shotgun (WGS) entry which is preliminary data.</text>
</comment>
<feature type="non-terminal residue" evidence="5">
    <location>
        <position position="1"/>
    </location>
</feature>
<dbReference type="EMBL" id="JAAAHW010003733">
    <property type="protein sequence ID" value="KAF9981186.1"/>
    <property type="molecule type" value="Genomic_DNA"/>
</dbReference>
<evidence type="ECO:0008006" key="7">
    <source>
        <dbReference type="Google" id="ProtNLM"/>
    </source>
</evidence>
<organism evidence="5 6">
    <name type="scientific">Modicella reniformis</name>
    <dbReference type="NCBI Taxonomy" id="1440133"/>
    <lineage>
        <taxon>Eukaryota</taxon>
        <taxon>Fungi</taxon>
        <taxon>Fungi incertae sedis</taxon>
        <taxon>Mucoromycota</taxon>
        <taxon>Mortierellomycotina</taxon>
        <taxon>Mortierellomycetes</taxon>
        <taxon>Mortierellales</taxon>
        <taxon>Mortierellaceae</taxon>
        <taxon>Modicella</taxon>
    </lineage>
</organism>
<dbReference type="GO" id="GO:0020037">
    <property type="term" value="F:heme binding"/>
    <property type="evidence" value="ECO:0007669"/>
    <property type="project" value="InterPro"/>
</dbReference>
<dbReference type="InterPro" id="IPR001128">
    <property type="entry name" value="Cyt_P450"/>
</dbReference>
<comment type="similarity">
    <text evidence="1">Belongs to the cytochrome P450 family.</text>
</comment>
<name>A0A9P6SLQ3_9FUNG</name>
<dbReference type="Gene3D" id="1.10.630.10">
    <property type="entry name" value="Cytochrome P450"/>
    <property type="match status" value="1"/>
</dbReference>
<evidence type="ECO:0000256" key="2">
    <source>
        <dbReference type="ARBA" id="ARBA00022723"/>
    </source>
</evidence>
<evidence type="ECO:0000313" key="5">
    <source>
        <dbReference type="EMBL" id="KAF9981186.1"/>
    </source>
</evidence>
<keyword evidence="6" id="KW-1185">Reference proteome</keyword>
<dbReference type="OrthoDB" id="1470350at2759"/>
<keyword evidence="4" id="KW-0408">Iron</keyword>
<dbReference type="GO" id="GO:0004497">
    <property type="term" value="F:monooxygenase activity"/>
    <property type="evidence" value="ECO:0007669"/>
    <property type="project" value="InterPro"/>
</dbReference>
<accession>A0A9P6SLQ3</accession>
<protein>
    <recommendedName>
        <fullName evidence="7">Cytochrome P450</fullName>
    </recommendedName>
</protein>
<reference evidence="5" key="1">
    <citation type="journal article" date="2020" name="Fungal Divers.">
        <title>Resolving the Mortierellaceae phylogeny through synthesis of multi-gene phylogenetics and phylogenomics.</title>
        <authorList>
            <person name="Vandepol N."/>
            <person name="Liber J."/>
            <person name="Desiro A."/>
            <person name="Na H."/>
            <person name="Kennedy M."/>
            <person name="Barry K."/>
            <person name="Grigoriev I.V."/>
            <person name="Miller A.N."/>
            <person name="O'Donnell K."/>
            <person name="Stajich J.E."/>
            <person name="Bonito G."/>
        </authorList>
    </citation>
    <scope>NUCLEOTIDE SEQUENCE</scope>
    <source>
        <strain evidence="5">MES-2147</strain>
    </source>
</reference>
<evidence type="ECO:0000256" key="1">
    <source>
        <dbReference type="ARBA" id="ARBA00010617"/>
    </source>
</evidence>
<evidence type="ECO:0000313" key="6">
    <source>
        <dbReference type="Proteomes" id="UP000749646"/>
    </source>
</evidence>
<sequence length="435" mass="49678">MAALSSLYRYVLLHASRRNTLKLIITIIALYVYKYRSHAIGTRRRRDLKQPKGAVPLLGHMPLIASVPGTELYQFFEKQYNELGPCWSISLPFLGRMIQVDKPENVEHVLKTNFWHYEKGPMLKGMMGDLFGKGIFGSDGAAWKFQRKLASHVFNVKAFREYTSDVFVIEGKKVIDYLGKAADEGFVVDFHALMLHFTLDSFGTISFGKSFGCLANIEHEVPFAVSFDDLTEICSDRLRDPVWNIRERLTGVHKKAQYDKALIRNHGLEIIQKRRSEGYRADKKDLLQLFMEAKDDEGQPLSDELLVDIILNFTASIIAGRDTTAQALSWMFYLIYRDGTDKNISKLLTQEVDDVLGGGDPTYETYKQQKYAEACFNEALRIYPSVPRNLKICVKDDVLPDGTKVHAGEWVTWSSYVMGRSERIWGPDAKKYKPS</sequence>
<keyword evidence="3" id="KW-0560">Oxidoreductase</keyword>
<dbReference type="Pfam" id="PF00067">
    <property type="entry name" value="p450"/>
    <property type="match status" value="1"/>
</dbReference>
<gene>
    <name evidence="5" type="ORF">BGZ65_004231</name>
</gene>
<evidence type="ECO:0000256" key="3">
    <source>
        <dbReference type="ARBA" id="ARBA00023002"/>
    </source>
</evidence>
<evidence type="ECO:0000256" key="4">
    <source>
        <dbReference type="ARBA" id="ARBA00023004"/>
    </source>
</evidence>
<keyword evidence="2" id="KW-0479">Metal-binding</keyword>
<dbReference type="Proteomes" id="UP000749646">
    <property type="component" value="Unassembled WGS sequence"/>
</dbReference>
<dbReference type="InterPro" id="IPR036396">
    <property type="entry name" value="Cyt_P450_sf"/>
</dbReference>
<dbReference type="GO" id="GO:0005506">
    <property type="term" value="F:iron ion binding"/>
    <property type="evidence" value="ECO:0007669"/>
    <property type="project" value="InterPro"/>
</dbReference>
<dbReference type="PRINTS" id="PR00385">
    <property type="entry name" value="P450"/>
</dbReference>
<dbReference type="PANTHER" id="PTHR24296">
    <property type="entry name" value="CYTOCHROME P450"/>
    <property type="match status" value="1"/>
</dbReference>
<dbReference type="SUPFAM" id="SSF48264">
    <property type="entry name" value="Cytochrome P450"/>
    <property type="match status" value="1"/>
</dbReference>
<dbReference type="GO" id="GO:0016705">
    <property type="term" value="F:oxidoreductase activity, acting on paired donors, with incorporation or reduction of molecular oxygen"/>
    <property type="evidence" value="ECO:0007669"/>
    <property type="project" value="InterPro"/>
</dbReference>
<proteinExistence type="inferred from homology"/>
<dbReference type="AlphaFoldDB" id="A0A9P6SLQ3"/>